<accession>A0ABP5QJ36</accession>
<dbReference type="EMBL" id="BAAAQY010000006">
    <property type="protein sequence ID" value="GAA2237410.1"/>
    <property type="molecule type" value="Genomic_DNA"/>
</dbReference>
<evidence type="ECO:0000313" key="1">
    <source>
        <dbReference type="EMBL" id="GAA2237410.1"/>
    </source>
</evidence>
<dbReference type="RefSeq" id="WP_259479778.1">
    <property type="nucleotide sequence ID" value="NZ_BAAAQY010000006.1"/>
</dbReference>
<name>A0ABP5QJ36_9MICO</name>
<organism evidence="1 2">
    <name type="scientific">Herbiconiux moechotypicola</name>
    <dbReference type="NCBI Taxonomy" id="637393"/>
    <lineage>
        <taxon>Bacteria</taxon>
        <taxon>Bacillati</taxon>
        <taxon>Actinomycetota</taxon>
        <taxon>Actinomycetes</taxon>
        <taxon>Micrococcales</taxon>
        <taxon>Microbacteriaceae</taxon>
        <taxon>Herbiconiux</taxon>
    </lineage>
</organism>
<reference evidence="2" key="1">
    <citation type="journal article" date="2019" name="Int. J. Syst. Evol. Microbiol.">
        <title>The Global Catalogue of Microorganisms (GCM) 10K type strain sequencing project: providing services to taxonomists for standard genome sequencing and annotation.</title>
        <authorList>
            <consortium name="The Broad Institute Genomics Platform"/>
            <consortium name="The Broad Institute Genome Sequencing Center for Infectious Disease"/>
            <person name="Wu L."/>
            <person name="Ma J."/>
        </authorList>
    </citation>
    <scope>NUCLEOTIDE SEQUENCE [LARGE SCALE GENOMIC DNA]</scope>
    <source>
        <strain evidence="2">JCM 16117</strain>
    </source>
</reference>
<evidence type="ECO:0000313" key="2">
    <source>
        <dbReference type="Proteomes" id="UP001500929"/>
    </source>
</evidence>
<protein>
    <submittedName>
        <fullName evidence="1">Uncharacterized protein</fullName>
    </submittedName>
</protein>
<keyword evidence="2" id="KW-1185">Reference proteome</keyword>
<sequence length="196" mass="19174">MTGTAGRHAPTRRHAAPSRALRRLGLALAAASGAVVLAVVASGGTYALLNSSATVPGAVVRSGTATLAVTTALSLPTTVLYPGISISGSAIVQNTGNVPLSLRIAGLSRTSSATDFASSLTVGVSTVATSASCPAVSTAWTGTFASATPTDLSVRLAQNGSVRVCVSVSLPVGAPATANANAATTFILSLDGRQVA</sequence>
<dbReference type="Proteomes" id="UP001500929">
    <property type="component" value="Unassembled WGS sequence"/>
</dbReference>
<proteinExistence type="predicted"/>
<comment type="caution">
    <text evidence="1">The sequence shown here is derived from an EMBL/GenBank/DDBJ whole genome shotgun (WGS) entry which is preliminary data.</text>
</comment>
<gene>
    <name evidence="1" type="ORF">GCM10009851_23080</name>
</gene>